<evidence type="ECO:0000256" key="3">
    <source>
        <dbReference type="ARBA" id="ARBA00022801"/>
    </source>
</evidence>
<dbReference type="AlphaFoldDB" id="A0A173TG36"/>
<feature type="domain" description="Succinylglutamate desuccinylase/Aspartoacylase catalytic" evidence="5">
    <location>
        <begin position="32"/>
        <end position="216"/>
    </location>
</feature>
<name>A0A173TG36_9FIRM</name>
<proteinExistence type="predicted"/>
<keyword evidence="2" id="KW-0479">Metal-binding</keyword>
<protein>
    <submittedName>
        <fullName evidence="6">Ectoine utilization protein EutE</fullName>
    </submittedName>
</protein>
<dbReference type="CDD" id="cd06253">
    <property type="entry name" value="M14_ASTE_ASPA-like"/>
    <property type="match status" value="1"/>
</dbReference>
<reference evidence="6 7" key="1">
    <citation type="submission" date="2015-09" db="EMBL/GenBank/DDBJ databases">
        <authorList>
            <consortium name="Pathogen Informatics"/>
        </authorList>
    </citation>
    <scope>NUCLEOTIDE SEQUENCE [LARGE SCALE GENOMIC DNA]</scope>
    <source>
        <strain evidence="6 7">2789STDY5834966</strain>
    </source>
</reference>
<evidence type="ECO:0000256" key="1">
    <source>
        <dbReference type="ARBA" id="ARBA00001947"/>
    </source>
</evidence>
<dbReference type="RefSeq" id="WP_055182919.1">
    <property type="nucleotide sequence ID" value="NZ_CAUDVV010000010.1"/>
</dbReference>
<dbReference type="Proteomes" id="UP000095390">
    <property type="component" value="Unassembled WGS sequence"/>
</dbReference>
<dbReference type="GO" id="GO:0016788">
    <property type="term" value="F:hydrolase activity, acting on ester bonds"/>
    <property type="evidence" value="ECO:0007669"/>
    <property type="project" value="InterPro"/>
</dbReference>
<sequence>MIETVMTAQMPVGLPIKIKKNRLEPDYIREDMPRLSIVAGVHGDELQGQYICYELIRRIKEEREHLRGIVDVYPCVTPMALEIRKRNAPGALDMNAMFPGSRHGHTIEYMAAEVVADLMGSDFCIDIHSSDIFIREMPQIRVPENAGKKVTELSQKSGIPVLWMNSNSSSVWEGSLAYSLRRKGIPNVVIESGIALKIDYDYCKKVLDGVFRMMKELDIFDGEVSPTKKTVTVKKNDVEVVHCNTSGIFIPKAQIGSYVREGQMIGSIVRPILGAEIEEITVPCDGMIFSLREYPAVCEGELLARICKTERPAGKYE</sequence>
<evidence type="ECO:0000313" key="7">
    <source>
        <dbReference type="Proteomes" id="UP000095390"/>
    </source>
</evidence>
<dbReference type="EMBL" id="CYYC01000018">
    <property type="protein sequence ID" value="CUN01661.1"/>
    <property type="molecule type" value="Genomic_DNA"/>
</dbReference>
<evidence type="ECO:0000313" key="6">
    <source>
        <dbReference type="EMBL" id="CUN01661.1"/>
    </source>
</evidence>
<accession>A0A173TG36</accession>
<dbReference type="PANTHER" id="PTHR37326:SF1">
    <property type="entry name" value="BLL3975 PROTEIN"/>
    <property type="match status" value="1"/>
</dbReference>
<dbReference type="SUPFAM" id="SSF53187">
    <property type="entry name" value="Zn-dependent exopeptidases"/>
    <property type="match status" value="1"/>
</dbReference>
<dbReference type="InterPro" id="IPR055438">
    <property type="entry name" value="AstE_AspA_cat"/>
</dbReference>
<comment type="cofactor">
    <cofactor evidence="1">
        <name>Zn(2+)</name>
        <dbReference type="ChEBI" id="CHEBI:29105"/>
    </cofactor>
</comment>
<evidence type="ECO:0000259" key="5">
    <source>
        <dbReference type="Pfam" id="PF24827"/>
    </source>
</evidence>
<keyword evidence="4" id="KW-0862">Zinc</keyword>
<organism evidence="6 7">
    <name type="scientific">Anaerobutyricum hallii</name>
    <dbReference type="NCBI Taxonomy" id="39488"/>
    <lineage>
        <taxon>Bacteria</taxon>
        <taxon>Bacillati</taxon>
        <taxon>Bacillota</taxon>
        <taxon>Clostridia</taxon>
        <taxon>Lachnospirales</taxon>
        <taxon>Lachnospiraceae</taxon>
        <taxon>Anaerobutyricum</taxon>
    </lineage>
</organism>
<dbReference type="GO" id="GO:0046872">
    <property type="term" value="F:metal ion binding"/>
    <property type="evidence" value="ECO:0007669"/>
    <property type="project" value="UniProtKB-KW"/>
</dbReference>
<keyword evidence="3" id="KW-0378">Hydrolase</keyword>
<dbReference type="Gene3D" id="3.40.630.10">
    <property type="entry name" value="Zn peptidases"/>
    <property type="match status" value="1"/>
</dbReference>
<evidence type="ECO:0000256" key="2">
    <source>
        <dbReference type="ARBA" id="ARBA00022723"/>
    </source>
</evidence>
<gene>
    <name evidence="6" type="ORF">ERS852578_01663</name>
</gene>
<dbReference type="PANTHER" id="PTHR37326">
    <property type="entry name" value="BLL3975 PROTEIN"/>
    <property type="match status" value="1"/>
</dbReference>
<dbReference type="OrthoDB" id="9782876at2"/>
<dbReference type="Pfam" id="PF24827">
    <property type="entry name" value="AstE_AspA_cat"/>
    <property type="match status" value="1"/>
</dbReference>
<dbReference type="InterPro" id="IPR053138">
    <property type="entry name" value="N-alpha-Ac-DABA_deacetylase"/>
</dbReference>
<evidence type="ECO:0000256" key="4">
    <source>
        <dbReference type="ARBA" id="ARBA00022833"/>
    </source>
</evidence>